<evidence type="ECO:0000313" key="3">
    <source>
        <dbReference type="Proteomes" id="UP000027265"/>
    </source>
</evidence>
<feature type="compositionally biased region" description="Polar residues" evidence="1">
    <location>
        <begin position="241"/>
        <end position="252"/>
    </location>
</feature>
<keyword evidence="3" id="KW-1185">Reference proteome</keyword>
<dbReference type="InParanoid" id="A0A067Q4X3"/>
<protein>
    <submittedName>
        <fullName evidence="2">Uncharacterized protein</fullName>
    </submittedName>
</protein>
<dbReference type="EMBL" id="KL197712">
    <property type="protein sequence ID" value="KDQ62019.1"/>
    <property type="molecule type" value="Genomic_DNA"/>
</dbReference>
<evidence type="ECO:0000313" key="2">
    <source>
        <dbReference type="EMBL" id="KDQ62019.1"/>
    </source>
</evidence>
<feature type="compositionally biased region" description="Basic and acidic residues" evidence="1">
    <location>
        <begin position="173"/>
        <end position="183"/>
    </location>
</feature>
<feature type="region of interest" description="Disordered" evidence="1">
    <location>
        <begin position="240"/>
        <end position="378"/>
    </location>
</feature>
<dbReference type="Proteomes" id="UP000027265">
    <property type="component" value="Unassembled WGS sequence"/>
</dbReference>
<gene>
    <name evidence="2" type="ORF">JAAARDRAFT_66983</name>
</gene>
<dbReference type="HOGENOM" id="CLU_731711_0_0_1"/>
<evidence type="ECO:0000256" key="1">
    <source>
        <dbReference type="SAM" id="MobiDB-lite"/>
    </source>
</evidence>
<reference evidence="3" key="1">
    <citation type="journal article" date="2014" name="Proc. Natl. Acad. Sci. U.S.A.">
        <title>Extensive sampling of basidiomycete genomes demonstrates inadequacy of the white-rot/brown-rot paradigm for wood decay fungi.</title>
        <authorList>
            <person name="Riley R."/>
            <person name="Salamov A.A."/>
            <person name="Brown D.W."/>
            <person name="Nagy L.G."/>
            <person name="Floudas D."/>
            <person name="Held B.W."/>
            <person name="Levasseur A."/>
            <person name="Lombard V."/>
            <person name="Morin E."/>
            <person name="Otillar R."/>
            <person name="Lindquist E.A."/>
            <person name="Sun H."/>
            <person name="LaButti K.M."/>
            <person name="Schmutz J."/>
            <person name="Jabbour D."/>
            <person name="Luo H."/>
            <person name="Baker S.E."/>
            <person name="Pisabarro A.G."/>
            <person name="Walton J.D."/>
            <person name="Blanchette R.A."/>
            <person name="Henrissat B."/>
            <person name="Martin F."/>
            <person name="Cullen D."/>
            <person name="Hibbett D.S."/>
            <person name="Grigoriev I.V."/>
        </authorList>
    </citation>
    <scope>NUCLEOTIDE SEQUENCE [LARGE SCALE GENOMIC DNA]</scope>
    <source>
        <strain evidence="3">MUCL 33604</strain>
    </source>
</reference>
<name>A0A067Q4X3_9AGAM</name>
<feature type="region of interest" description="Disordered" evidence="1">
    <location>
        <begin position="102"/>
        <end position="183"/>
    </location>
</feature>
<dbReference type="AlphaFoldDB" id="A0A067Q4X3"/>
<proteinExistence type="predicted"/>
<dbReference type="OrthoDB" id="2880777at2759"/>
<feature type="compositionally biased region" description="Basic and acidic residues" evidence="1">
    <location>
        <begin position="122"/>
        <end position="140"/>
    </location>
</feature>
<sequence>MANTPCRFASRMPQPVYRDNSHLYSGNPQASDEYPYDEEDLTDLPVMAKPSIWVEMPCRRCTHIFRYPAGTPWYRVWPEVNAHWERCPGSTLALRSRDERVAEKHIPENDQISRAGTAEGSVIDRRSREPDERQGPESRPSDGPPPAKKSKKSVTPTREPDSTATPNHRRLYRGGEQRDQERKAALEADEYTGEVDAKWVECVACKQKIKLDARGSYYVSLWKKHKGYCASIAMMEAKKQGNGNQGAASISKNKVADKPSPPRGVNSVPNGTSERDKITMTEGENLGEFVGSSGESSQTTHRDHEEPPSLPPITDWYRDQTCPGSMPSRYGYHPHSFAWAPSPVSRSRINTTAPRVMDSLTPPRETRGGNVETADSES</sequence>
<feature type="compositionally biased region" description="Polar residues" evidence="1">
    <location>
        <begin position="344"/>
        <end position="353"/>
    </location>
</feature>
<accession>A0A067Q4X3</accession>
<organism evidence="2 3">
    <name type="scientific">Jaapia argillacea MUCL 33604</name>
    <dbReference type="NCBI Taxonomy" id="933084"/>
    <lineage>
        <taxon>Eukaryota</taxon>
        <taxon>Fungi</taxon>
        <taxon>Dikarya</taxon>
        <taxon>Basidiomycota</taxon>
        <taxon>Agaricomycotina</taxon>
        <taxon>Agaricomycetes</taxon>
        <taxon>Agaricomycetidae</taxon>
        <taxon>Jaapiales</taxon>
        <taxon>Jaapiaceae</taxon>
        <taxon>Jaapia</taxon>
    </lineage>
</organism>